<organism evidence="3 4">
    <name type="scientific">Atractosteus spatula</name>
    <name type="common">Alligator gar</name>
    <name type="synonym">Lepisosteus spatula</name>
    <dbReference type="NCBI Taxonomy" id="7917"/>
    <lineage>
        <taxon>Eukaryota</taxon>
        <taxon>Metazoa</taxon>
        <taxon>Chordata</taxon>
        <taxon>Craniata</taxon>
        <taxon>Vertebrata</taxon>
        <taxon>Euteleostomi</taxon>
        <taxon>Actinopterygii</taxon>
        <taxon>Neopterygii</taxon>
        <taxon>Holostei</taxon>
        <taxon>Semionotiformes</taxon>
        <taxon>Lepisosteidae</taxon>
        <taxon>Atractosteus</taxon>
    </lineage>
</organism>
<comment type="caution">
    <text evidence="3">The sequence shown here is derived from an EMBL/GenBank/DDBJ whole genome shotgun (WGS) entry which is preliminary data.</text>
</comment>
<dbReference type="InterPro" id="IPR000225">
    <property type="entry name" value="Armadillo"/>
</dbReference>
<evidence type="ECO:0000313" key="3">
    <source>
        <dbReference type="EMBL" id="MBN3314500.1"/>
    </source>
</evidence>
<dbReference type="PROSITE" id="PS50088">
    <property type="entry name" value="ANK_REPEAT"/>
    <property type="match status" value="2"/>
</dbReference>
<dbReference type="Gene3D" id="1.25.10.10">
    <property type="entry name" value="Leucine-rich Repeat Variant"/>
    <property type="match status" value="3"/>
</dbReference>
<dbReference type="SUPFAM" id="SSF48371">
    <property type="entry name" value="ARM repeat"/>
    <property type="match status" value="2"/>
</dbReference>
<dbReference type="SMART" id="SM00248">
    <property type="entry name" value="ANK"/>
    <property type="match status" value="5"/>
</dbReference>
<dbReference type="SMART" id="SM00185">
    <property type="entry name" value="ARM"/>
    <property type="match status" value="7"/>
</dbReference>
<feature type="repeat" description="ARM" evidence="2">
    <location>
        <begin position="807"/>
        <end position="849"/>
    </location>
</feature>
<dbReference type="InterPro" id="IPR036770">
    <property type="entry name" value="Ankyrin_rpt-contain_sf"/>
</dbReference>
<proteinExistence type="predicted"/>
<evidence type="ECO:0000256" key="1">
    <source>
        <dbReference type="PROSITE-ProRule" id="PRU00023"/>
    </source>
</evidence>
<dbReference type="Pfam" id="PF00514">
    <property type="entry name" value="Arm"/>
    <property type="match status" value="2"/>
</dbReference>
<dbReference type="InterPro" id="IPR043379">
    <property type="entry name" value="ANKAR"/>
</dbReference>
<name>A0A8J7NM73_ATRSP</name>
<dbReference type="InterPro" id="IPR011989">
    <property type="entry name" value="ARM-like"/>
</dbReference>
<feature type="repeat" description="ANK" evidence="1">
    <location>
        <begin position="593"/>
        <end position="625"/>
    </location>
</feature>
<feature type="non-terminal residue" evidence="3">
    <location>
        <position position="1410"/>
    </location>
</feature>
<dbReference type="Pfam" id="PF12796">
    <property type="entry name" value="Ank_2"/>
    <property type="match status" value="1"/>
</dbReference>
<reference evidence="3" key="1">
    <citation type="journal article" date="2021" name="Cell">
        <title>Tracing the genetic footprints of vertebrate landing in non-teleost ray-finned fishes.</title>
        <authorList>
            <person name="Bi X."/>
            <person name="Wang K."/>
            <person name="Yang L."/>
            <person name="Pan H."/>
            <person name="Jiang H."/>
            <person name="Wei Q."/>
            <person name="Fang M."/>
            <person name="Yu H."/>
            <person name="Zhu C."/>
            <person name="Cai Y."/>
            <person name="He Y."/>
            <person name="Gan X."/>
            <person name="Zeng H."/>
            <person name="Yu D."/>
            <person name="Zhu Y."/>
            <person name="Jiang H."/>
            <person name="Qiu Q."/>
            <person name="Yang H."/>
            <person name="Zhang Y.E."/>
            <person name="Wang W."/>
            <person name="Zhu M."/>
            <person name="He S."/>
            <person name="Zhang G."/>
        </authorList>
    </citation>
    <scope>NUCLEOTIDE SEQUENCE</scope>
    <source>
        <strain evidence="3">Allg_001</strain>
    </source>
</reference>
<dbReference type="InterPro" id="IPR016024">
    <property type="entry name" value="ARM-type_fold"/>
</dbReference>
<dbReference type="PANTHER" id="PTHR46464">
    <property type="entry name" value="ANK_REP_REGION DOMAIN-CONTAINING PROTEIN"/>
    <property type="match status" value="1"/>
</dbReference>
<dbReference type="PANTHER" id="PTHR46464:SF1">
    <property type="entry name" value="ANKYRIN AND ARMADILLO REPEAT-CONTAINING PROTEIN"/>
    <property type="match status" value="1"/>
</dbReference>
<gene>
    <name evidence="3" type="primary">Ankar</name>
    <name evidence="3" type="ORF">GTO95_0007102</name>
</gene>
<accession>A0A8J7NM73</accession>
<dbReference type="EMBL" id="JAAWVO010015641">
    <property type="protein sequence ID" value="MBN3314500.1"/>
    <property type="molecule type" value="Genomic_DNA"/>
</dbReference>
<feature type="repeat" description="ARM" evidence="2">
    <location>
        <begin position="891"/>
        <end position="933"/>
    </location>
</feature>
<sequence>MAQSVTSSSSSKSFQASGGERDDEAYLAGLAAQRNANAFFEKYDRRDLQELLSLTSCSWLLCCEDNNLPAELPPGIIKQMKNFSFPNAIILAPVDPQVSLDYKDVHQIVRELVIGIYCFNQIPFLSLEPNYDQSTSCQLTPAYYDTKVGQILISVDYMVKALWHGAFIPKEKRVRFSELWRSSMDVDASGVPHTKKDIYAEFLTAGLMDISEDASYQGIYSEVINMDPTYDPNSPEEEKLFSQHSESILLKLSPYLCSVKQHENLFVFEGTYNLSNVVRLAEDKVDLSTYQRLEQRLRLHERLVGNCLERKMEMRKNMAYLKLIAFLVPFLIGLKKKMKIPDLAKLLPSFSDDKLKTERELPPLLLGPDFTCKHFKYKQNEYFHLHGSIEFDIGTPGVEDIPNEIKDAFEDLQNFASDHLSGLLAQGVPYREHYPLPVRQFEGRSYYVISIEIGMLYQQLGRMQWWEAMNDSIKALKAKRLPLNDTQLHEQFKKTFGYKKAIKCKSLPLGLKAAAERGLVAVFQTLCRRNPVSRLRFLDEQGYSLLHHAALHNQAPIICQLAMAGLSLNQRRRDRFIRAVKSLTIGEPLRERTGPTPLHLAAQCGSLDALNCLLALQADYKLVDRRGWAAVHFAAFYGNVTCVQALYRKDPAVLELETTAEYRCTPLLLVATSGSVEALNYLLSIGANWKRKDSQGNNVVQLAALYFHTESLRHLIELNLEELPVWKLLVEMLQSEEYAKKEMAARCLEVLCVAADSFWKDIMDAGGIPALMALLCSGRQTLQCVAAAVVCNMSEREAVCRGLVECGAVPVLVQLLHSPLPELQSRCTVLLADLALCSSEYQALIAQLGGIVPMVQLLGSDLEDVLISVVNCVRALCLHSTANQSAVVKEGGIPPLVEFLTIKSDVLQAASSAALAELARGHRQNQDAICAAGAIGPLVNIIRGRKMAVQVKAAVALEALADHNAAIQAEFLKKSVSKHLLRLLKVFQLEVREQGAVSIWALAGQTLKQQKMIAELIGYHFILDLLYSSSDKMQFVGCHAVIALSRDSRAHQNGICDENGVPPLVRLLRNPRTTECTLLSVIQALGTMCIGVAHTNNPYSQKTIAEEKAIPILTELLKQHRSLQVKVRVAQTLACVVLGNTELQTALWNEGTFTYSTVLEMLHSQDQKICLEAGYALSLFAFNNTVQQFMILQKGGIEMPIYETFLQSEDEIERAKAAFQIVILAKVITGIDQVTLSARGITLLVQVLQSQNSRAVILTGNQVCMPHALSQKGDNRGHCHNEFMSISDTINHLCAHLYSNEEEVRIGCATALGYLTFNRPAHRLLLVECRNTPGLYDLLIEHLSKDAKISQVFTAEFERQKLVGLPSLSLEINGGPAVSHHNNKGKLSYTHYLHDINLVFDCLNFFMSSY</sequence>
<evidence type="ECO:0000256" key="2">
    <source>
        <dbReference type="PROSITE-ProRule" id="PRU00259"/>
    </source>
</evidence>
<feature type="non-terminal residue" evidence="3">
    <location>
        <position position="1"/>
    </location>
</feature>
<dbReference type="SUPFAM" id="SSF48403">
    <property type="entry name" value="Ankyrin repeat"/>
    <property type="match status" value="1"/>
</dbReference>
<dbReference type="Gene3D" id="1.25.40.20">
    <property type="entry name" value="Ankyrin repeat-containing domain"/>
    <property type="match status" value="2"/>
</dbReference>
<dbReference type="Proteomes" id="UP000736164">
    <property type="component" value="Unassembled WGS sequence"/>
</dbReference>
<dbReference type="InterPro" id="IPR002110">
    <property type="entry name" value="Ankyrin_rpt"/>
</dbReference>
<evidence type="ECO:0000313" key="4">
    <source>
        <dbReference type="Proteomes" id="UP000736164"/>
    </source>
</evidence>
<protein>
    <submittedName>
        <fullName evidence="3">ANKAR protein</fullName>
    </submittedName>
</protein>
<keyword evidence="4" id="KW-1185">Reference proteome</keyword>
<dbReference type="PROSITE" id="PS50176">
    <property type="entry name" value="ARM_REPEAT"/>
    <property type="match status" value="2"/>
</dbReference>
<keyword evidence="1" id="KW-0040">ANK repeat</keyword>
<dbReference type="PROSITE" id="PS50297">
    <property type="entry name" value="ANK_REP_REGION"/>
    <property type="match status" value="1"/>
</dbReference>
<feature type="repeat" description="ANK" evidence="1">
    <location>
        <begin position="662"/>
        <end position="694"/>
    </location>
</feature>